<evidence type="ECO:0000256" key="3">
    <source>
        <dbReference type="ARBA" id="ARBA00022692"/>
    </source>
</evidence>
<dbReference type="PROSITE" id="PS00237">
    <property type="entry name" value="G_PROTEIN_RECEP_F1_1"/>
    <property type="match status" value="1"/>
</dbReference>
<dbReference type="EMBL" id="JAATIS010004753">
    <property type="protein sequence ID" value="KAG2460881.1"/>
    <property type="molecule type" value="Genomic_DNA"/>
</dbReference>
<keyword evidence="13" id="KW-1185">Reference proteome</keyword>
<accession>A0A8X7X3V2</accession>
<evidence type="ECO:0000256" key="5">
    <source>
        <dbReference type="ARBA" id="ARBA00023040"/>
    </source>
</evidence>
<dbReference type="Pfam" id="PF00001">
    <property type="entry name" value="7tm_1"/>
    <property type="match status" value="1"/>
</dbReference>
<gene>
    <name evidence="12" type="primary">Gpr139_2</name>
    <name evidence="12" type="ORF">GTO96_0011132</name>
</gene>
<dbReference type="GO" id="GO:0004930">
    <property type="term" value="F:G protein-coupled receptor activity"/>
    <property type="evidence" value="ECO:0007669"/>
    <property type="project" value="UniProtKB-KW"/>
</dbReference>
<evidence type="ECO:0000256" key="1">
    <source>
        <dbReference type="ARBA" id="ARBA00004651"/>
    </source>
</evidence>
<feature type="transmembrane region" description="Helical" evidence="10">
    <location>
        <begin position="96"/>
        <end position="116"/>
    </location>
</feature>
<dbReference type="PANTHER" id="PTHR46272:SF4">
    <property type="entry name" value="G-PROTEIN COUPLED RECEPTORS FAMILY 1 PROFILE DOMAIN-CONTAINING PROTEIN"/>
    <property type="match status" value="1"/>
</dbReference>
<evidence type="ECO:0000256" key="9">
    <source>
        <dbReference type="RuleBase" id="RU000688"/>
    </source>
</evidence>
<feature type="transmembrane region" description="Helical" evidence="10">
    <location>
        <begin position="49"/>
        <end position="76"/>
    </location>
</feature>
<reference evidence="12 13" key="1">
    <citation type="journal article" date="2021" name="Cell">
        <title>Tracing the genetic footprints of vertebrate landing in non-teleost ray-finned fishes.</title>
        <authorList>
            <person name="Bi X."/>
            <person name="Wang K."/>
            <person name="Yang L."/>
            <person name="Pan H."/>
            <person name="Jiang H."/>
            <person name="Wei Q."/>
            <person name="Fang M."/>
            <person name="Yu H."/>
            <person name="Zhu C."/>
            <person name="Cai Y."/>
            <person name="He Y."/>
            <person name="Gan X."/>
            <person name="Zeng H."/>
            <person name="Yu D."/>
            <person name="Zhu Y."/>
            <person name="Jiang H."/>
            <person name="Qiu Q."/>
            <person name="Yang H."/>
            <person name="Zhang Y.E."/>
            <person name="Wang W."/>
            <person name="Zhu M."/>
            <person name="He S."/>
            <person name="Zhang G."/>
        </authorList>
    </citation>
    <scope>NUCLEOTIDE SEQUENCE [LARGE SCALE GENOMIC DNA]</scope>
    <source>
        <strain evidence="12">Bchr_013</strain>
    </source>
</reference>
<dbReference type="InterPro" id="IPR017452">
    <property type="entry name" value="GPCR_Rhodpsn_7TM"/>
</dbReference>
<feature type="transmembrane region" description="Helical" evidence="10">
    <location>
        <begin position="131"/>
        <end position="154"/>
    </location>
</feature>
<feature type="transmembrane region" description="Helical" evidence="10">
    <location>
        <begin position="17"/>
        <end position="37"/>
    </location>
</feature>
<keyword evidence="4 10" id="KW-1133">Transmembrane helix</keyword>
<dbReference type="PROSITE" id="PS50262">
    <property type="entry name" value="G_PROTEIN_RECEP_F1_2"/>
    <property type="match status" value="1"/>
</dbReference>
<evidence type="ECO:0000256" key="4">
    <source>
        <dbReference type="ARBA" id="ARBA00022989"/>
    </source>
</evidence>
<keyword evidence="7 9" id="KW-0675">Receptor</keyword>
<dbReference type="GO" id="GO:0005886">
    <property type="term" value="C:plasma membrane"/>
    <property type="evidence" value="ECO:0007669"/>
    <property type="project" value="UniProtKB-SubCell"/>
</dbReference>
<proteinExistence type="inferred from homology"/>
<dbReference type="AlphaFoldDB" id="A0A8X7X3V2"/>
<evidence type="ECO:0000256" key="10">
    <source>
        <dbReference type="SAM" id="Phobius"/>
    </source>
</evidence>
<keyword evidence="3 9" id="KW-0812">Transmembrane</keyword>
<dbReference type="InterPro" id="IPR052477">
    <property type="entry name" value="Orphan_GPCR1"/>
</dbReference>
<evidence type="ECO:0000256" key="7">
    <source>
        <dbReference type="ARBA" id="ARBA00023170"/>
    </source>
</evidence>
<dbReference type="SUPFAM" id="SSF81321">
    <property type="entry name" value="Family A G protein-coupled receptor-like"/>
    <property type="match status" value="1"/>
</dbReference>
<evidence type="ECO:0000256" key="8">
    <source>
        <dbReference type="ARBA" id="ARBA00023224"/>
    </source>
</evidence>
<feature type="non-terminal residue" evidence="12">
    <location>
        <position position="1"/>
    </location>
</feature>
<feature type="transmembrane region" description="Helical" evidence="10">
    <location>
        <begin position="190"/>
        <end position="214"/>
    </location>
</feature>
<evidence type="ECO:0000313" key="12">
    <source>
        <dbReference type="EMBL" id="KAG2460881.1"/>
    </source>
</evidence>
<dbReference type="InterPro" id="IPR000276">
    <property type="entry name" value="GPCR_Rhodpsn"/>
</dbReference>
<organism evidence="12 13">
    <name type="scientific">Polypterus senegalus</name>
    <name type="common">Senegal bichir</name>
    <dbReference type="NCBI Taxonomy" id="55291"/>
    <lineage>
        <taxon>Eukaryota</taxon>
        <taxon>Metazoa</taxon>
        <taxon>Chordata</taxon>
        <taxon>Craniata</taxon>
        <taxon>Vertebrata</taxon>
        <taxon>Euteleostomi</taxon>
        <taxon>Actinopterygii</taxon>
        <taxon>Polypteriformes</taxon>
        <taxon>Polypteridae</taxon>
        <taxon>Polypterus</taxon>
    </lineage>
</organism>
<dbReference type="PRINTS" id="PR00237">
    <property type="entry name" value="GPCRRHODOPSN"/>
</dbReference>
<comment type="caution">
    <text evidence="12">The sequence shown here is derived from an EMBL/GenBank/DDBJ whole genome shotgun (WGS) entry which is preliminary data.</text>
</comment>
<feature type="domain" description="G-protein coupled receptors family 1 profile" evidence="11">
    <location>
        <begin position="29"/>
        <end position="306"/>
    </location>
</feature>
<keyword evidence="2" id="KW-1003">Cell membrane</keyword>
<keyword evidence="5 9" id="KW-0297">G-protein coupled receptor</keyword>
<comment type="subcellular location">
    <subcellularLocation>
        <location evidence="1">Cell membrane</location>
        <topology evidence="1">Multi-pass membrane protein</topology>
    </subcellularLocation>
</comment>
<sequence length="372" mass="42177">MTDILISMSPVTLFQGVYVLLVSITGIPANLLSIYVLCFRPCGMSKTTVIYLVSLAVVDTLFLVLGGLMDVILSLLHHPTIHYSIPLCGIITFNEYWTLFSSQWIVSAFTLERYIIMRNDRLRRRFSQPRVALSVVLVVVVLSQLVSIPGYWLYEPKSIKDLHKVWGNYSHHPVPYQCLYHNIPVSKVVVWVHIILSGFVPMTITIFFSILIAFHFKKKAGVFHDSQSTIFSITRARLRRSFRVQVSVAVSTVVLTLPRYVTYTLLGTDRRISEQQRQNPEDPVNIAASVGLMLQWLDLVINFCLYCFASSAFRNESSALLRCGWAKQTRKNVVHPLHRHAVLGQRASHEGSVKERGMAQGKGTVWLVNEAN</sequence>
<name>A0A8X7X3V2_POLSE</name>
<evidence type="ECO:0000256" key="2">
    <source>
        <dbReference type="ARBA" id="ARBA00022475"/>
    </source>
</evidence>
<feature type="transmembrane region" description="Helical" evidence="10">
    <location>
        <begin position="286"/>
        <end position="308"/>
    </location>
</feature>
<dbReference type="Gene3D" id="1.20.1070.10">
    <property type="entry name" value="Rhodopsin 7-helix transmembrane proteins"/>
    <property type="match status" value="1"/>
</dbReference>
<keyword evidence="6 10" id="KW-0472">Membrane</keyword>
<feature type="non-terminal residue" evidence="12">
    <location>
        <position position="372"/>
    </location>
</feature>
<keyword evidence="8 9" id="KW-0807">Transducer</keyword>
<dbReference type="PANTHER" id="PTHR46272">
    <property type="entry name" value="G_PROTEIN_RECEP_F1_2 DOMAIN-CONTAINING PROTEIN"/>
    <property type="match status" value="1"/>
</dbReference>
<evidence type="ECO:0000256" key="6">
    <source>
        <dbReference type="ARBA" id="ARBA00023136"/>
    </source>
</evidence>
<evidence type="ECO:0000313" key="13">
    <source>
        <dbReference type="Proteomes" id="UP000886611"/>
    </source>
</evidence>
<dbReference type="Proteomes" id="UP000886611">
    <property type="component" value="Unassembled WGS sequence"/>
</dbReference>
<comment type="similarity">
    <text evidence="9">Belongs to the G-protein coupled receptor 1 family.</text>
</comment>
<evidence type="ECO:0000259" key="11">
    <source>
        <dbReference type="PROSITE" id="PS50262"/>
    </source>
</evidence>
<protein>
    <submittedName>
        <fullName evidence="12">GP139 protein</fullName>
    </submittedName>
</protein>
<feature type="transmembrane region" description="Helical" evidence="10">
    <location>
        <begin position="244"/>
        <end position="266"/>
    </location>
</feature>